<evidence type="ECO:0000313" key="3">
    <source>
        <dbReference type="Proteomes" id="UP001217631"/>
    </source>
</evidence>
<evidence type="ECO:0000313" key="2">
    <source>
        <dbReference type="EMBL" id="WEA18609.1"/>
    </source>
</evidence>
<dbReference type="EMBL" id="CP118677">
    <property type="protein sequence ID" value="WEA18609.1"/>
    <property type="molecule type" value="Genomic_DNA"/>
</dbReference>
<feature type="signal peptide" evidence="1">
    <location>
        <begin position="1"/>
        <end position="19"/>
    </location>
</feature>
<sequence>MRKALVLLALFPVSMPILADGSSRDELKAAADAAFNAASYCHNSQAVYQGAVLAARNGVPEGKILETSGLSGDKKGVALIALAVSDSAAGRADPKRYYDSCMNSVRTDVNTLIDGVIDR</sequence>
<dbReference type="AlphaFoldDB" id="A0AAJ5RTS0"/>
<dbReference type="Proteomes" id="UP001217631">
    <property type="component" value="Chromosome"/>
</dbReference>
<organism evidence="2 3">
    <name type="scientific">Pseudomonas juntendi</name>
    <dbReference type="NCBI Taxonomy" id="2666183"/>
    <lineage>
        <taxon>Bacteria</taxon>
        <taxon>Pseudomonadati</taxon>
        <taxon>Pseudomonadota</taxon>
        <taxon>Gammaproteobacteria</taxon>
        <taxon>Pseudomonadales</taxon>
        <taxon>Pseudomonadaceae</taxon>
        <taxon>Pseudomonas</taxon>
    </lineage>
</organism>
<name>A0AAJ5RTS0_9PSED</name>
<proteinExistence type="predicted"/>
<evidence type="ECO:0000256" key="1">
    <source>
        <dbReference type="SAM" id="SignalP"/>
    </source>
</evidence>
<accession>A0AAJ5RTS0</accession>
<gene>
    <name evidence="2" type="ORF">PWA60_14955</name>
</gene>
<feature type="chain" id="PRO_5042504504" evidence="1">
    <location>
        <begin position="20"/>
        <end position="119"/>
    </location>
</feature>
<protein>
    <submittedName>
        <fullName evidence="2">Uncharacterized protein</fullName>
    </submittedName>
</protein>
<reference evidence="2" key="1">
    <citation type="submission" date="2023-02" db="EMBL/GenBank/DDBJ databases">
        <title>tmexCD-toprJ-like cluster.</title>
        <authorList>
            <person name="Gao X."/>
            <person name="Wang C."/>
            <person name="Liu J."/>
        </authorList>
    </citation>
    <scope>NUCLEOTIDE SEQUENCE</scope>
    <source>
        <strain evidence="2">GDW21C697WI</strain>
    </source>
</reference>
<keyword evidence="1" id="KW-0732">Signal</keyword>
<dbReference type="RefSeq" id="WP_274999870.1">
    <property type="nucleotide sequence ID" value="NZ_CP118677.1"/>
</dbReference>